<dbReference type="AlphaFoldDB" id="A0A097IJE5"/>
<dbReference type="EMBL" id="CP006764">
    <property type="protein sequence ID" value="AIT62228.1"/>
    <property type="molecule type" value="Genomic_DNA"/>
</dbReference>
<dbReference type="RefSeq" id="WP_018022953.1">
    <property type="nucleotide sequence ID" value="NZ_AQUX01000016.1"/>
</dbReference>
<dbReference type="Proteomes" id="UP000029914">
    <property type="component" value="Chromosome"/>
</dbReference>
<proteinExistence type="predicted"/>
<evidence type="ECO:0000313" key="3">
    <source>
        <dbReference type="Proteomes" id="UP000029914"/>
    </source>
</evidence>
<dbReference type="OrthoDB" id="3636113at2"/>
<sequence>MKLKGEVAKRLTIRLDAAAWGVVEAVARQLGITPAEVIRGGVHTLSDRLPPGWRERATAPPPGLVAELRALRLEVRRIGVNVNQSVRALHQRGAGADASVLSQQMAEIEAQLDELSGEVSARVCHDGG</sequence>
<dbReference type="InterPro" id="IPR008687">
    <property type="entry name" value="MobC"/>
</dbReference>
<dbReference type="KEGG" id="cdo:CDOO_03855"/>
<dbReference type="eggNOG" id="ENOG5031JGS">
    <property type="taxonomic scope" value="Bacteria"/>
</dbReference>
<reference evidence="2 3" key="1">
    <citation type="submission" date="2013-09" db="EMBL/GenBank/DDBJ databases">
        <title>Complete genome sequence of Corynebacterium doosanense CAU 212(T) (=DSM 45436(T)), isolated from activated sludge.</title>
        <authorList>
            <person name="Schaffert L."/>
            <person name="Albersmeier A."/>
            <person name="Kalinowski J."/>
            <person name="Ruckert C."/>
        </authorList>
    </citation>
    <scope>NUCLEOTIDE SEQUENCE [LARGE SCALE GENOMIC DNA]</scope>
    <source>
        <strain evidence="2 3">CAU 212</strain>
    </source>
</reference>
<accession>A0A097IJE5</accession>
<keyword evidence="3" id="KW-1185">Reference proteome</keyword>
<evidence type="ECO:0000259" key="1">
    <source>
        <dbReference type="Pfam" id="PF05713"/>
    </source>
</evidence>
<dbReference type="STRING" id="558173.CDOO_03855"/>
<dbReference type="Pfam" id="PF05713">
    <property type="entry name" value="MobC"/>
    <property type="match status" value="1"/>
</dbReference>
<organism evidence="2 3">
    <name type="scientific">Corynebacterium doosanense CAU 212 = DSM 45436</name>
    <dbReference type="NCBI Taxonomy" id="558173"/>
    <lineage>
        <taxon>Bacteria</taxon>
        <taxon>Bacillati</taxon>
        <taxon>Actinomycetota</taxon>
        <taxon>Actinomycetes</taxon>
        <taxon>Mycobacteriales</taxon>
        <taxon>Corynebacteriaceae</taxon>
        <taxon>Corynebacterium</taxon>
    </lineage>
</organism>
<gene>
    <name evidence="2" type="ORF">CDOO_03855</name>
</gene>
<name>A0A097IJE5_9CORY</name>
<feature type="domain" description="Bacterial mobilisation" evidence="1">
    <location>
        <begin position="74"/>
        <end position="115"/>
    </location>
</feature>
<protein>
    <recommendedName>
        <fullName evidence="1">Bacterial mobilisation domain-containing protein</fullName>
    </recommendedName>
</protein>
<dbReference type="HOGENOM" id="CLU_2011388_0_0_11"/>
<evidence type="ECO:0000313" key="2">
    <source>
        <dbReference type="EMBL" id="AIT62228.1"/>
    </source>
</evidence>